<name>C0DYH9_EIKCO</name>
<sequence length="42" mass="4997">MNRLNERRSVETSLHDAFAMLKWRFQVASLGRLLRLPENARL</sequence>
<protein>
    <submittedName>
        <fullName evidence="1">Uncharacterized protein</fullName>
    </submittedName>
</protein>
<dbReference type="EMBL" id="ACEA01000053">
    <property type="protein sequence ID" value="EEG22898.1"/>
    <property type="molecule type" value="Genomic_DNA"/>
</dbReference>
<dbReference type="HOGENOM" id="CLU_3250819_0_0_4"/>
<dbReference type="Proteomes" id="UP000005837">
    <property type="component" value="Unassembled WGS sequence"/>
</dbReference>
<organism evidence="1 2">
    <name type="scientific">Eikenella corrodens ATCC 23834</name>
    <dbReference type="NCBI Taxonomy" id="546274"/>
    <lineage>
        <taxon>Bacteria</taxon>
        <taxon>Pseudomonadati</taxon>
        <taxon>Pseudomonadota</taxon>
        <taxon>Betaproteobacteria</taxon>
        <taxon>Neisseriales</taxon>
        <taxon>Neisseriaceae</taxon>
        <taxon>Eikenella</taxon>
    </lineage>
</organism>
<proteinExistence type="predicted"/>
<evidence type="ECO:0000313" key="1">
    <source>
        <dbReference type="EMBL" id="EEG22898.1"/>
    </source>
</evidence>
<evidence type="ECO:0000313" key="2">
    <source>
        <dbReference type="Proteomes" id="UP000005837"/>
    </source>
</evidence>
<reference evidence="1 2" key="1">
    <citation type="submission" date="2009-01" db="EMBL/GenBank/DDBJ databases">
        <authorList>
            <person name="Fulton L."/>
            <person name="Clifton S."/>
            <person name="Chinwalla A.T."/>
            <person name="Mitreva M."/>
            <person name="Sodergren E."/>
            <person name="Weinstock G."/>
            <person name="Clifton S."/>
            <person name="Dooling D.J."/>
            <person name="Fulton B."/>
            <person name="Minx P."/>
            <person name="Pepin K.H."/>
            <person name="Johnson M."/>
            <person name="Bhonagiri V."/>
            <person name="Nash W.E."/>
            <person name="Mardis E.R."/>
            <person name="Wilson R.K."/>
        </authorList>
    </citation>
    <scope>NUCLEOTIDE SEQUENCE [LARGE SCALE GENOMIC DNA]</scope>
    <source>
        <strain evidence="1 2">ATCC 23834</strain>
    </source>
</reference>
<gene>
    <name evidence="1" type="ORF">EIKCOROL_02443</name>
</gene>
<comment type="caution">
    <text evidence="1">The sequence shown here is derived from an EMBL/GenBank/DDBJ whole genome shotgun (WGS) entry which is preliminary data.</text>
</comment>
<accession>C0DYH9</accession>
<dbReference type="AlphaFoldDB" id="C0DYH9"/>